<gene>
    <name evidence="1" type="ORF">ZEAMMB73_Zm00001d019622</name>
</gene>
<evidence type="ECO:0000313" key="1">
    <source>
        <dbReference type="EMBL" id="ONM53419.1"/>
    </source>
</evidence>
<reference evidence="1" key="1">
    <citation type="submission" date="2015-12" db="EMBL/GenBank/DDBJ databases">
        <title>Update maize B73 reference genome by single molecule sequencing technologies.</title>
        <authorList>
            <consortium name="Maize Genome Sequencing Project"/>
            <person name="Ware D."/>
        </authorList>
    </citation>
    <scope>NUCLEOTIDE SEQUENCE [LARGE SCALE GENOMIC DNA]</scope>
    <source>
        <tissue evidence="1">Seedling</tissue>
    </source>
</reference>
<proteinExistence type="predicted"/>
<dbReference type="InParanoid" id="A0A1D6HZB0"/>
<dbReference type="AlphaFoldDB" id="A0A1D6HZB0"/>
<protein>
    <submittedName>
        <fullName evidence="1">Uncharacterized protein</fullName>
    </submittedName>
</protein>
<name>A0A1D6HZB0_MAIZE</name>
<sequence>MPPPRLASPSRAVTAILARTPVPSLPSRCPPHPLASAYRVVTDAAPSLRPVLPSLLWSVMARDITCVFLLQKLQVYTLVPSLLREEVPILVGVILWEAIQLCSSSGKCILVGGHATM</sequence>
<dbReference type="EMBL" id="CM007650">
    <property type="protein sequence ID" value="ONM53419.1"/>
    <property type="molecule type" value="Genomic_DNA"/>
</dbReference>
<organism evidence="1">
    <name type="scientific">Zea mays</name>
    <name type="common">Maize</name>
    <dbReference type="NCBI Taxonomy" id="4577"/>
    <lineage>
        <taxon>Eukaryota</taxon>
        <taxon>Viridiplantae</taxon>
        <taxon>Streptophyta</taxon>
        <taxon>Embryophyta</taxon>
        <taxon>Tracheophyta</taxon>
        <taxon>Spermatophyta</taxon>
        <taxon>Magnoliopsida</taxon>
        <taxon>Liliopsida</taxon>
        <taxon>Poales</taxon>
        <taxon>Poaceae</taxon>
        <taxon>PACMAD clade</taxon>
        <taxon>Panicoideae</taxon>
        <taxon>Andropogonodae</taxon>
        <taxon>Andropogoneae</taxon>
        <taxon>Tripsacinae</taxon>
        <taxon>Zea</taxon>
    </lineage>
</organism>
<accession>A0A1D6HZB0</accession>